<name>A0A843U6H1_COLES</name>
<dbReference type="Pfam" id="PF03732">
    <property type="entry name" value="Retrotrans_gag"/>
    <property type="match status" value="1"/>
</dbReference>
<dbReference type="EMBL" id="NMUH01000538">
    <property type="protein sequence ID" value="MQL80972.1"/>
    <property type="molecule type" value="Genomic_DNA"/>
</dbReference>
<reference evidence="3" key="1">
    <citation type="submission" date="2017-07" db="EMBL/GenBank/DDBJ databases">
        <title>Taro Niue Genome Assembly and Annotation.</title>
        <authorList>
            <person name="Atibalentja N."/>
            <person name="Keating K."/>
            <person name="Fields C.J."/>
        </authorList>
    </citation>
    <scope>NUCLEOTIDE SEQUENCE</scope>
    <source>
        <strain evidence="3">Niue_2</strain>
        <tissue evidence="3">Leaf</tissue>
    </source>
</reference>
<dbReference type="Proteomes" id="UP000652761">
    <property type="component" value="Unassembled WGS sequence"/>
</dbReference>
<dbReference type="AlphaFoldDB" id="A0A843U6H1"/>
<evidence type="ECO:0000313" key="4">
    <source>
        <dbReference type="Proteomes" id="UP000652761"/>
    </source>
</evidence>
<gene>
    <name evidence="3" type="ORF">Taro_013427</name>
</gene>
<proteinExistence type="predicted"/>
<protein>
    <recommendedName>
        <fullName evidence="2">Retrotransposon gag domain-containing protein</fullName>
    </recommendedName>
</protein>
<feature type="region of interest" description="Disordered" evidence="1">
    <location>
        <begin position="389"/>
        <end position="431"/>
    </location>
</feature>
<organism evidence="3 4">
    <name type="scientific">Colocasia esculenta</name>
    <name type="common">Wild taro</name>
    <name type="synonym">Arum esculentum</name>
    <dbReference type="NCBI Taxonomy" id="4460"/>
    <lineage>
        <taxon>Eukaryota</taxon>
        <taxon>Viridiplantae</taxon>
        <taxon>Streptophyta</taxon>
        <taxon>Embryophyta</taxon>
        <taxon>Tracheophyta</taxon>
        <taxon>Spermatophyta</taxon>
        <taxon>Magnoliopsida</taxon>
        <taxon>Liliopsida</taxon>
        <taxon>Araceae</taxon>
        <taxon>Aroideae</taxon>
        <taxon>Colocasieae</taxon>
        <taxon>Colocasia</taxon>
    </lineage>
</organism>
<evidence type="ECO:0000256" key="1">
    <source>
        <dbReference type="SAM" id="MobiDB-lite"/>
    </source>
</evidence>
<evidence type="ECO:0000259" key="2">
    <source>
        <dbReference type="Pfam" id="PF03732"/>
    </source>
</evidence>
<sequence>EHKPQFVSLLGEGFSSGELRLGDSVGGLGGKPWCFFASARFVGGGSWIVGARRWRVANLREGPLRLDLLIEGCAALVVAILMATWGLSPSQSEKGLATCSASCFHYDSRVVLQAAGFARVVDFGSSRGKRWDNDVVVYGALLAETDRSVSPSGSPDPWAAVPTVGSLVGAGDPGAGAVTVQYQLYQQMPAGGQQFAEMAAEEQPQPTPQAVPVQPEVPPVVRQQTPAAAAAAALEDRTVILERFLRLRPPTFVGDRDPDRAESWVNELEHTFETMDCAELDQGRRLEQISWQQFLEAFLGEYLPDYVCPERRDLFHELVQGDLTVGQYYQRFLQLLRHVPHVPASEQARTERFISGLRPDFRWAMAGHLCNTLSVAVARAMALERECRFQPQQSGGSGRSSLYQRPAGSRRSPQEQHQQSPQAQYRPPQPPQCQQQYQALLTVRLWIFQQVLEAQSADEDLADMLRLPEVDLTIEQGIATCPMSPSRLLKFVSLLGEGFSSGELRLGNSVGGLGGKPWCFFASDNGLVAIISVGLRRLGCRHPDGDTCPVAFSIREGLGNMLSVLLPLRLGFLGTCETSQQFPPRRSEETGP</sequence>
<evidence type="ECO:0000313" key="3">
    <source>
        <dbReference type="EMBL" id="MQL80972.1"/>
    </source>
</evidence>
<feature type="domain" description="Retrotransposon gag" evidence="2">
    <location>
        <begin position="260"/>
        <end position="359"/>
    </location>
</feature>
<keyword evidence="4" id="KW-1185">Reference proteome</keyword>
<accession>A0A843U6H1</accession>
<dbReference type="OrthoDB" id="10684111at2759"/>
<feature type="non-terminal residue" evidence="3">
    <location>
        <position position="1"/>
    </location>
</feature>
<dbReference type="InterPro" id="IPR005162">
    <property type="entry name" value="Retrotrans_gag_dom"/>
</dbReference>
<comment type="caution">
    <text evidence="3">The sequence shown here is derived from an EMBL/GenBank/DDBJ whole genome shotgun (WGS) entry which is preliminary data.</text>
</comment>